<dbReference type="InterPro" id="IPR020841">
    <property type="entry name" value="PKS_Beta-ketoAc_synthase_dom"/>
</dbReference>
<keyword evidence="5" id="KW-0560">Oxidoreductase</keyword>
<dbReference type="SMART" id="SM00822">
    <property type="entry name" value="PKS_KR"/>
    <property type="match status" value="1"/>
</dbReference>
<dbReference type="PANTHER" id="PTHR43775">
    <property type="entry name" value="FATTY ACID SYNTHASE"/>
    <property type="match status" value="1"/>
</dbReference>
<dbReference type="InterPro" id="IPR006162">
    <property type="entry name" value="Ppantetheine_attach_site"/>
</dbReference>
<dbReference type="PROSITE" id="PS50075">
    <property type="entry name" value="CARRIER"/>
    <property type="match status" value="1"/>
</dbReference>
<dbReference type="Pfam" id="PF08659">
    <property type="entry name" value="KR"/>
    <property type="match status" value="1"/>
</dbReference>
<dbReference type="InterPro" id="IPR050091">
    <property type="entry name" value="PKS_NRPS_Biosynth_Enz"/>
</dbReference>
<dbReference type="InterPro" id="IPR016039">
    <property type="entry name" value="Thiolase-like"/>
</dbReference>
<dbReference type="InterPro" id="IPR013968">
    <property type="entry name" value="PKS_KR"/>
</dbReference>
<evidence type="ECO:0000313" key="12">
    <source>
        <dbReference type="Proteomes" id="UP001521184"/>
    </source>
</evidence>
<dbReference type="InterPro" id="IPR036736">
    <property type="entry name" value="ACP-like_sf"/>
</dbReference>
<dbReference type="InterPro" id="IPR042104">
    <property type="entry name" value="PKS_dehydratase_sf"/>
</dbReference>
<evidence type="ECO:0000256" key="6">
    <source>
        <dbReference type="ARBA" id="ARBA00023268"/>
    </source>
</evidence>
<dbReference type="Pfam" id="PF00698">
    <property type="entry name" value="Acyl_transf_1"/>
    <property type="match status" value="1"/>
</dbReference>
<evidence type="ECO:0000259" key="10">
    <source>
        <dbReference type="PROSITE" id="PS52019"/>
    </source>
</evidence>
<sequence>MPLIQDTEDCALEPIAIVGMACRLPGSIDSASALWEALEKKQSVQTPRVPKSRFDIDAYLHDNLERPGSFNVPGGYFLDGPLENFDPTFFGMTPVEAKWLDPQQHKMLEVCYEALESAGKPLDSVSGSNTAVYVGSFTSDYQQMSTREPDFRHNYVATGVDPGIISNRIGNTFNLRGPSFTINTACSSSIYAIHNACHALRARDCDAAITGGVNLILTVDQHMNTAKLGILSPTSTCHTFDASADGYGRAEGVGALYIKRLSDAIRDGDPVRGVIRSSAVNTNGKVPGMGITHPSVKGQELVVRAAYERARLNPNNTAYLECHGTGTPVGDPIEVRAVSNAMNDTRPLGKPLRVGAIKANIGHSEAASGIFAVMKAALMTEKAVIPGVCGLKTLNPAIREAEWNVKVQADTVPWPKDPSGVRRASVSSFGYGGTNGHVIVESVESLYPWYHHGAARQDAAYEHSTARPLLVTLSAHDKTTLARNIDAHARVAHRYYLADLAHTLNTRRSRFATRAFTVAREGHEADDFALSSFSLGTCAGTAASQQKLGFLFTGQGAQWARMGAAAMATFPAFAGTIRALDRVLQRLPEPPSMTLEEALLAPAESSRVNDAEVSQPVCTAVQIAIVDLLAQWQVVPTATAGHSSGEIGAAYAAGLVSAPEAILAAFLRGREVQQHSPAGAMLAAGLGAGDVAPHLDGIDDMVVACENSPSSVTLSGTQAAVDAVKARLDAAGVFARALRTGRAYHSPQMERVAPHYNRALADAVRQLGPHDAAWRQPRARMFSSVTGKEVLGDTLGAEYWSRNLRSRVRFDDAVKALGTAPELADLATFVEVGPHKALAGPFRQICQAYGFDRAVHIPTLERNADCAVQLLRTAGALFTTGYGVDLEAVNATPGLGSAGKHGTPSVLVDLPPYQWNYGKVHWSQPRLSAEARTQRYPRHDLLGRKQLGGSENHLAWRNVLRHRDVPWLRDHALGKAAVFPAAGHLSAAIEGLRQISEEKGVSVESVTLRDISIKTALVIPEDEGVEVEIRLTKSTASSPEWYSFAVESLRDGVWTVHSQGKLAANLKKSGATAHPVKPESLPDRVAAKTWYNAFDRVGFEYGPSFQQLASVQTDGKANHAAAAVKILTESGLMDGESRYILHPSTIDACLQLIIISIHAGKHKTMPWGVVPIGIAETTLWFPGAAAVNTEGEAVAWTDERDGRHFNTHSKLFTDAGHLLLDVQGLRCVSYEAAIPPSSGLELPRQPYSREVWKPDIATLTAPAAIELYPGIASAEDTITKTVELLTHKQPVTRVAILAVAPTVLAAALRPLLPEGASIIASPSAEEGEEEQTEGLIDGQLDLEQAKGSNLDLVVVGKGFADASTLLKSEAALSTTGAIIVWSDAQSGDDAAASVGKSGLRAPSLRFDLPDGTVVLATPRQEPTEHAQQQPLQVLTTRPSGASASALVDALAAHGVVAAAKDVAEADLTNGSAFVIDDTSGDLLLEPDAAVFAALRAVLTSGAPVAWLTAGVNDATTTSSCNNVGGAMAKGFLRVVRSEHAAARVLLVDMDRAEEAAMMPTAAALAAKLARAPTKDSGADVEFWLRRGVWHVPRLAPDDERNAEVRADAGLVDAATVLRPGAALQGRPEGAAGGTLVFGPRDDDAAGAPDDAEAVSVQVGWAEHDAASSGPTVVVGTRVDGGSGSSAAYTWDRLSTVARVPAGAAVPLDGLDGPTAAASLGAVGEAVHALLDTAAVRPGARVVAVEPDARLLRALAGLAALVGFELRAVAGSAEDKARYGAVAGLAADAVALAGDVFVGAAPHEVVVAQKMSPAVRELWRSVGAAGKLVVVADGGLDGPLDTAPFARGASVSVSSVRSLAKHRPEALGGLLRRSVDLLKQHGGLLAEADVAVRDVGSLAGDEGGRVVVAYDYGKSLVQARKYPARLAFSPQASYLLVGALGGLGRSLAAWMVQRGARHLAFLSRSGADKPEAAAVVASIEQAGATAHVFRADASSEEQVVRAVAELQASGRPIKGVVHAAMVLQDAMFERMTLAQYLAAVRPKVLGARNLDRALQGVELDFFVATSSISATLGNPGQANYAAANSYLDALAAHRVARGQAATSLILPMVREVGVVAESDGSLEASLLRKGMYGIDEAEMLRAFETAMTPRSSSSSSSSSSHAQLVLGLEPARLAETAVTEAYWYTDSRLAGIRATVERLVASSSPSSSSSSAGFAAKLQAAQTPDDAVAAVALHIMERCSAILLRGVDEFDAAGPSIASYGLDSMIGAELRNWLFREFGLDVPFQDLLAPTLSFKELAIKVAAKLGLLGE</sequence>
<keyword evidence="6" id="KW-0511">Multifunctional enzyme</keyword>
<dbReference type="InterPro" id="IPR009081">
    <property type="entry name" value="PP-bd_ACP"/>
</dbReference>
<dbReference type="SUPFAM" id="SSF53901">
    <property type="entry name" value="Thiolase-like"/>
    <property type="match status" value="1"/>
</dbReference>
<dbReference type="CDD" id="cd00833">
    <property type="entry name" value="PKS"/>
    <property type="match status" value="1"/>
</dbReference>
<dbReference type="Gene3D" id="3.40.366.10">
    <property type="entry name" value="Malonyl-Coenzyme A Acyl Carrier Protein, domain 2"/>
    <property type="match status" value="1"/>
</dbReference>
<dbReference type="SUPFAM" id="SSF47336">
    <property type="entry name" value="ACP-like"/>
    <property type="match status" value="1"/>
</dbReference>
<dbReference type="InterPro" id="IPR049900">
    <property type="entry name" value="PKS_mFAS_DH"/>
</dbReference>
<dbReference type="Proteomes" id="UP001521184">
    <property type="component" value="Unassembled WGS sequence"/>
</dbReference>
<dbReference type="Gene3D" id="3.40.50.720">
    <property type="entry name" value="NAD(P)-binding Rossmann-like Domain"/>
    <property type="match status" value="2"/>
</dbReference>
<accession>A0ABR3TIQ5</accession>
<dbReference type="Pfam" id="PF14765">
    <property type="entry name" value="PS-DH"/>
    <property type="match status" value="1"/>
</dbReference>
<feature type="region of interest" description="C-terminal hotdog fold" evidence="7">
    <location>
        <begin position="1082"/>
        <end position="1236"/>
    </location>
</feature>
<dbReference type="InterPro" id="IPR014031">
    <property type="entry name" value="Ketoacyl_synth_C"/>
</dbReference>
<proteinExistence type="predicted"/>
<dbReference type="PROSITE" id="PS00012">
    <property type="entry name" value="PHOSPHOPANTETHEINE"/>
    <property type="match status" value="1"/>
</dbReference>
<feature type="domain" description="PKS/mFAS DH" evidence="10">
    <location>
        <begin position="939"/>
        <end position="1236"/>
    </location>
</feature>
<evidence type="ECO:0000256" key="3">
    <source>
        <dbReference type="ARBA" id="ARBA00022679"/>
    </source>
</evidence>
<evidence type="ECO:0000256" key="4">
    <source>
        <dbReference type="ARBA" id="ARBA00022857"/>
    </source>
</evidence>
<dbReference type="InterPro" id="IPR016036">
    <property type="entry name" value="Malonyl_transacylase_ACP-bd"/>
</dbReference>
<dbReference type="PANTHER" id="PTHR43775:SF50">
    <property type="entry name" value="HIGHLY REDUCING POLYKETIDE SYNTHASE SRDA"/>
    <property type="match status" value="1"/>
</dbReference>
<keyword evidence="12" id="KW-1185">Reference proteome</keyword>
<evidence type="ECO:0000256" key="7">
    <source>
        <dbReference type="PROSITE-ProRule" id="PRU01363"/>
    </source>
</evidence>
<dbReference type="SMART" id="SM00826">
    <property type="entry name" value="PKS_DH"/>
    <property type="match status" value="1"/>
</dbReference>
<evidence type="ECO:0000256" key="2">
    <source>
        <dbReference type="ARBA" id="ARBA00022553"/>
    </source>
</evidence>
<dbReference type="PROSITE" id="PS00606">
    <property type="entry name" value="KS3_1"/>
    <property type="match status" value="1"/>
</dbReference>
<gene>
    <name evidence="11" type="ORF">SLS58_007991</name>
</gene>
<dbReference type="InterPro" id="IPR049552">
    <property type="entry name" value="PKS_DH_N"/>
</dbReference>
<dbReference type="SUPFAM" id="SSF52151">
    <property type="entry name" value="FabD/lysophospholipase-like"/>
    <property type="match status" value="1"/>
</dbReference>
<keyword evidence="1" id="KW-0596">Phosphopantetheine</keyword>
<dbReference type="InterPro" id="IPR001227">
    <property type="entry name" value="Ac_transferase_dom_sf"/>
</dbReference>
<dbReference type="Gene3D" id="3.40.47.10">
    <property type="match status" value="1"/>
</dbReference>
<feature type="region of interest" description="N-terminal hotdog fold" evidence="7">
    <location>
        <begin position="939"/>
        <end position="1069"/>
    </location>
</feature>
<dbReference type="InterPro" id="IPR016035">
    <property type="entry name" value="Acyl_Trfase/lysoPLipase"/>
</dbReference>
<name>A0ABR3TIQ5_9PEZI</name>
<dbReference type="SMART" id="SM00825">
    <property type="entry name" value="PKS_KS"/>
    <property type="match status" value="1"/>
</dbReference>
<dbReference type="InterPro" id="IPR049551">
    <property type="entry name" value="PKS_DH_C"/>
</dbReference>
<dbReference type="SUPFAM" id="SSF55048">
    <property type="entry name" value="Probable ACP-binding domain of malonyl-CoA ACP transacylase"/>
    <property type="match status" value="1"/>
</dbReference>
<dbReference type="PROSITE" id="PS52004">
    <property type="entry name" value="KS3_2"/>
    <property type="match status" value="1"/>
</dbReference>
<organism evidence="11 12">
    <name type="scientific">Diplodia intermedia</name>
    <dbReference type="NCBI Taxonomy" id="856260"/>
    <lineage>
        <taxon>Eukaryota</taxon>
        <taxon>Fungi</taxon>
        <taxon>Dikarya</taxon>
        <taxon>Ascomycota</taxon>
        <taxon>Pezizomycotina</taxon>
        <taxon>Dothideomycetes</taxon>
        <taxon>Dothideomycetes incertae sedis</taxon>
        <taxon>Botryosphaeriales</taxon>
        <taxon>Botryosphaeriaceae</taxon>
        <taxon>Diplodia</taxon>
    </lineage>
</organism>
<evidence type="ECO:0000256" key="5">
    <source>
        <dbReference type="ARBA" id="ARBA00023002"/>
    </source>
</evidence>
<reference evidence="11 12" key="1">
    <citation type="journal article" date="2023" name="Plant Dis.">
        <title>First Report of Diplodia intermedia Causing Canker and Dieback Diseases on Apple Trees in Canada.</title>
        <authorList>
            <person name="Ellouze W."/>
            <person name="Ilyukhin E."/>
            <person name="Sulman M."/>
            <person name="Ali S."/>
        </authorList>
    </citation>
    <scope>NUCLEOTIDE SEQUENCE [LARGE SCALE GENOMIC DNA]</scope>
    <source>
        <strain evidence="11 12">M45-28</strain>
    </source>
</reference>
<dbReference type="PROSITE" id="PS52019">
    <property type="entry name" value="PKS_MFAS_DH"/>
    <property type="match status" value="1"/>
</dbReference>
<evidence type="ECO:0000259" key="9">
    <source>
        <dbReference type="PROSITE" id="PS52004"/>
    </source>
</evidence>
<keyword evidence="3" id="KW-0808">Transferase</keyword>
<feature type="active site" description="Proton acceptor; for dehydratase activity" evidence="7">
    <location>
        <position position="971"/>
    </location>
</feature>
<dbReference type="InterPro" id="IPR014030">
    <property type="entry name" value="Ketoacyl_synth_N"/>
</dbReference>
<feature type="domain" description="Carrier" evidence="8">
    <location>
        <begin position="2225"/>
        <end position="2304"/>
    </location>
</feature>
<keyword evidence="2" id="KW-0597">Phosphoprotein</keyword>
<dbReference type="EMBL" id="JAKEKT020000064">
    <property type="protein sequence ID" value="KAL1639410.1"/>
    <property type="molecule type" value="Genomic_DNA"/>
</dbReference>
<dbReference type="Pfam" id="PF02801">
    <property type="entry name" value="Ketoacyl-synt_C"/>
    <property type="match status" value="1"/>
</dbReference>
<dbReference type="Pfam" id="PF00109">
    <property type="entry name" value="ketoacyl-synt"/>
    <property type="match status" value="1"/>
</dbReference>
<dbReference type="InterPro" id="IPR057326">
    <property type="entry name" value="KR_dom"/>
</dbReference>
<dbReference type="Gene3D" id="3.10.129.110">
    <property type="entry name" value="Polyketide synthase dehydratase"/>
    <property type="match status" value="1"/>
</dbReference>
<dbReference type="SUPFAM" id="SSF51735">
    <property type="entry name" value="NAD(P)-binding Rossmann-fold domains"/>
    <property type="match status" value="2"/>
</dbReference>
<keyword evidence="4" id="KW-0521">NADP</keyword>
<dbReference type="InterPro" id="IPR018201">
    <property type="entry name" value="Ketoacyl_synth_AS"/>
</dbReference>
<evidence type="ECO:0000313" key="11">
    <source>
        <dbReference type="EMBL" id="KAL1639410.1"/>
    </source>
</evidence>
<dbReference type="InterPro" id="IPR032821">
    <property type="entry name" value="PKS_assoc"/>
</dbReference>
<dbReference type="InterPro" id="IPR014043">
    <property type="entry name" value="Acyl_transferase_dom"/>
</dbReference>
<dbReference type="Pfam" id="PF16197">
    <property type="entry name" value="KAsynt_C_assoc"/>
    <property type="match status" value="1"/>
</dbReference>
<feature type="active site" description="Proton donor; for dehydratase activity" evidence="7">
    <location>
        <position position="1147"/>
    </location>
</feature>
<dbReference type="SMART" id="SM00827">
    <property type="entry name" value="PKS_AT"/>
    <property type="match status" value="1"/>
</dbReference>
<dbReference type="Pfam" id="PF21089">
    <property type="entry name" value="PKS_DH_N"/>
    <property type="match status" value="1"/>
</dbReference>
<comment type="caution">
    <text evidence="11">The sequence shown here is derived from an EMBL/GenBank/DDBJ whole genome shotgun (WGS) entry which is preliminary data.</text>
</comment>
<evidence type="ECO:0000256" key="1">
    <source>
        <dbReference type="ARBA" id="ARBA00022450"/>
    </source>
</evidence>
<evidence type="ECO:0000259" key="8">
    <source>
        <dbReference type="PROSITE" id="PS50075"/>
    </source>
</evidence>
<dbReference type="InterPro" id="IPR036291">
    <property type="entry name" value="NAD(P)-bd_dom_sf"/>
</dbReference>
<feature type="domain" description="Ketosynthase family 3 (KS3)" evidence="9">
    <location>
        <begin position="12"/>
        <end position="442"/>
    </location>
</feature>
<protein>
    <submittedName>
        <fullName evidence="11">Type I Iterative PKS</fullName>
    </submittedName>
</protein>
<dbReference type="InterPro" id="IPR020807">
    <property type="entry name" value="PKS_DH"/>
</dbReference>